<proteinExistence type="predicted"/>
<dbReference type="Proteomes" id="UP000035642">
    <property type="component" value="Unassembled WGS sequence"/>
</dbReference>
<dbReference type="AlphaFoldDB" id="A0A0K0CWA9"/>
<reference evidence="1" key="1">
    <citation type="submission" date="2012-09" db="EMBL/GenBank/DDBJ databases">
        <authorList>
            <person name="Martin A.A."/>
        </authorList>
    </citation>
    <scope>NUCLEOTIDE SEQUENCE</scope>
</reference>
<reference evidence="2" key="2">
    <citation type="submission" date="2017-02" db="UniProtKB">
        <authorList>
            <consortium name="WormBaseParasite"/>
        </authorList>
    </citation>
    <scope>IDENTIFICATION</scope>
</reference>
<protein>
    <submittedName>
        <fullName evidence="2">CARD domain-containing protein</fullName>
    </submittedName>
</protein>
<keyword evidence="1" id="KW-1185">Reference proteome</keyword>
<organism evidence="1 2">
    <name type="scientific">Angiostrongylus cantonensis</name>
    <name type="common">Rat lungworm</name>
    <dbReference type="NCBI Taxonomy" id="6313"/>
    <lineage>
        <taxon>Eukaryota</taxon>
        <taxon>Metazoa</taxon>
        <taxon>Ecdysozoa</taxon>
        <taxon>Nematoda</taxon>
        <taxon>Chromadorea</taxon>
        <taxon>Rhabditida</taxon>
        <taxon>Rhabditina</taxon>
        <taxon>Rhabditomorpha</taxon>
        <taxon>Strongyloidea</taxon>
        <taxon>Metastrongylidae</taxon>
        <taxon>Angiostrongylus</taxon>
    </lineage>
</organism>
<name>A0A0K0CWA9_ANGCA</name>
<dbReference type="WBParaSite" id="ACAC_0000170601-mRNA-1">
    <property type="protein sequence ID" value="ACAC_0000170601-mRNA-1"/>
    <property type="gene ID" value="ACAC_0000170601"/>
</dbReference>
<accession>A0A0K0CWA9</accession>
<evidence type="ECO:0000313" key="1">
    <source>
        <dbReference type="Proteomes" id="UP000035642"/>
    </source>
</evidence>
<sequence>MGKLRLACIFNTEFSRILDKYVSSGRLDKIADMLREEVWLKIVFTSPEKDQLNTMENLSDTIGERFFYVQNHPVSRRNSHCVQENNGENCSRAPCQIRLHEYVVPEILPNEVRHSISSVKNIHFEQD</sequence>
<evidence type="ECO:0000313" key="2">
    <source>
        <dbReference type="WBParaSite" id="ACAC_0000170601-mRNA-1"/>
    </source>
</evidence>